<keyword evidence="4 8" id="KW-0067">ATP-binding</keyword>
<evidence type="ECO:0000256" key="8">
    <source>
        <dbReference type="HAMAP-Rule" id="MF_00140"/>
    </source>
</evidence>
<feature type="binding site" evidence="8">
    <location>
        <begin position="193"/>
        <end position="197"/>
    </location>
    <ligand>
        <name>ATP</name>
        <dbReference type="ChEBI" id="CHEBI:30616"/>
    </ligand>
</feature>
<feature type="binding site" evidence="8">
    <location>
        <begin position="17"/>
        <end position="18"/>
    </location>
    <ligand>
        <name>ATP</name>
        <dbReference type="ChEBI" id="CHEBI:30616"/>
    </ligand>
</feature>
<organism evidence="10 11">
    <name type="scientific">Gaopeijia maritima</name>
    <dbReference type="NCBI Taxonomy" id="3119007"/>
    <lineage>
        <taxon>Bacteria</taxon>
        <taxon>Pseudomonadati</taxon>
        <taxon>Gemmatimonadota</taxon>
        <taxon>Longimicrobiia</taxon>
        <taxon>Gaopeijiales</taxon>
        <taxon>Gaopeijiaceae</taxon>
        <taxon>Gaopeijia</taxon>
    </lineage>
</organism>
<dbReference type="EC" id="6.1.1.2" evidence="8"/>
<evidence type="ECO:0000256" key="6">
    <source>
        <dbReference type="ARBA" id="ARBA00023146"/>
    </source>
</evidence>
<feature type="binding site" evidence="8">
    <location>
        <begin position="9"/>
        <end position="11"/>
    </location>
    <ligand>
        <name>ATP</name>
        <dbReference type="ChEBI" id="CHEBI:30616"/>
    </ligand>
</feature>
<keyword evidence="5 8" id="KW-0648">Protein biosynthesis</keyword>
<evidence type="ECO:0000256" key="7">
    <source>
        <dbReference type="ARBA" id="ARBA00049929"/>
    </source>
</evidence>
<sequence length="326" mass="36538">MKRSLSGIKSTGIPHLGNYLGMIRPAIDLQDDYEAFYFVAEFHALTTERDPAAMRESTRMITAAFLAFGLDPERAAFFRQSSIPEVTELAWLLSCVTNMGVLERAHAYKAAKDAGVANHLNHGVFSYPVLMAADILIYDSDVVPVGQDQIQHLEMTRLMARHFNNTFGGDYLKLPEPMVREDVATVPGLDGRKMSKSYGNLIEPLTAPKKLRKQVMKIVTAPTPIEEPLDWESCNVFALYKLFSTSEEQAEMRANYARPDFGFGHAKQALFEKMNAHFEPFREKYDALLADTDTLEDVLERGAQRVRPVVGEVMERVRSATGLGRG</sequence>
<dbReference type="Pfam" id="PF00579">
    <property type="entry name" value="tRNA-synt_1b"/>
    <property type="match status" value="1"/>
</dbReference>
<dbReference type="InterPro" id="IPR014729">
    <property type="entry name" value="Rossmann-like_a/b/a_fold"/>
</dbReference>
<keyword evidence="11" id="KW-1185">Reference proteome</keyword>
<dbReference type="RefSeq" id="WP_405279471.1">
    <property type="nucleotide sequence ID" value="NZ_CP144380.1"/>
</dbReference>
<dbReference type="Gene3D" id="3.40.50.620">
    <property type="entry name" value="HUPs"/>
    <property type="match status" value="1"/>
</dbReference>
<dbReference type="NCBIfam" id="TIGR00233">
    <property type="entry name" value="trpS"/>
    <property type="match status" value="1"/>
</dbReference>
<feature type="short sequence motif" description="'KMSKS' region" evidence="8">
    <location>
        <begin position="193"/>
        <end position="197"/>
    </location>
</feature>
<dbReference type="InterPro" id="IPR002305">
    <property type="entry name" value="aa-tRNA-synth_Ic"/>
</dbReference>
<feature type="short sequence motif" description="'HIGH' region" evidence="8">
    <location>
        <begin position="10"/>
        <end position="18"/>
    </location>
</feature>
<dbReference type="EMBL" id="JBBHLI010000003">
    <property type="protein sequence ID" value="MEK9500860.1"/>
    <property type="molecule type" value="Genomic_DNA"/>
</dbReference>
<dbReference type="GO" id="GO:0004830">
    <property type="term" value="F:tryptophan-tRNA ligase activity"/>
    <property type="evidence" value="ECO:0007669"/>
    <property type="project" value="UniProtKB-EC"/>
</dbReference>
<comment type="caution">
    <text evidence="10">The sequence shown here is derived from an EMBL/GenBank/DDBJ whole genome shotgun (WGS) entry which is preliminary data.</text>
</comment>
<comment type="subunit">
    <text evidence="8">Homodimer.</text>
</comment>
<feature type="binding site" evidence="8">
    <location>
        <position position="186"/>
    </location>
    <ligand>
        <name>ATP</name>
        <dbReference type="ChEBI" id="CHEBI:30616"/>
    </ligand>
</feature>
<dbReference type="HAMAP" id="MF_00140_B">
    <property type="entry name" value="Trp_tRNA_synth_B"/>
    <property type="match status" value="1"/>
</dbReference>
<evidence type="ECO:0000256" key="9">
    <source>
        <dbReference type="RuleBase" id="RU363036"/>
    </source>
</evidence>
<keyword evidence="2 8" id="KW-0436">Ligase</keyword>
<dbReference type="InterPro" id="IPR050203">
    <property type="entry name" value="Trp-tRNA_synthetase"/>
</dbReference>
<dbReference type="PANTHER" id="PTHR43766">
    <property type="entry name" value="TRYPTOPHAN--TRNA LIGASE, MITOCHONDRIAL"/>
    <property type="match status" value="1"/>
</dbReference>
<protein>
    <recommendedName>
        <fullName evidence="8">Tryptophan--tRNA ligase</fullName>
        <ecNumber evidence="8">6.1.1.2</ecNumber>
    </recommendedName>
    <alternativeName>
        <fullName evidence="8">Tryptophanyl-tRNA synthetase</fullName>
        <shortName evidence="8">TrpRS</shortName>
    </alternativeName>
</protein>
<proteinExistence type="inferred from homology"/>
<comment type="similarity">
    <text evidence="1 8 9">Belongs to the class-I aminoacyl-tRNA synthetase family.</text>
</comment>
<dbReference type="PANTHER" id="PTHR43766:SF1">
    <property type="entry name" value="TRYPTOPHAN--TRNA LIGASE, MITOCHONDRIAL"/>
    <property type="match status" value="1"/>
</dbReference>
<comment type="catalytic activity">
    <reaction evidence="7 8">
        <text>tRNA(Trp) + L-tryptophan + ATP = L-tryptophyl-tRNA(Trp) + AMP + diphosphate + H(+)</text>
        <dbReference type="Rhea" id="RHEA:24080"/>
        <dbReference type="Rhea" id="RHEA-COMP:9671"/>
        <dbReference type="Rhea" id="RHEA-COMP:9705"/>
        <dbReference type="ChEBI" id="CHEBI:15378"/>
        <dbReference type="ChEBI" id="CHEBI:30616"/>
        <dbReference type="ChEBI" id="CHEBI:33019"/>
        <dbReference type="ChEBI" id="CHEBI:57912"/>
        <dbReference type="ChEBI" id="CHEBI:78442"/>
        <dbReference type="ChEBI" id="CHEBI:78535"/>
        <dbReference type="ChEBI" id="CHEBI:456215"/>
        <dbReference type="EC" id="6.1.1.2"/>
    </reaction>
</comment>
<evidence type="ECO:0000256" key="2">
    <source>
        <dbReference type="ARBA" id="ARBA00022598"/>
    </source>
</evidence>
<evidence type="ECO:0000256" key="3">
    <source>
        <dbReference type="ARBA" id="ARBA00022741"/>
    </source>
</evidence>
<keyword evidence="6 8" id="KW-0030">Aminoacyl-tRNA synthetase</keyword>
<evidence type="ECO:0000256" key="5">
    <source>
        <dbReference type="ARBA" id="ARBA00022917"/>
    </source>
</evidence>
<dbReference type="Gene3D" id="1.10.240.10">
    <property type="entry name" value="Tyrosyl-Transfer RNA Synthetase"/>
    <property type="match status" value="1"/>
</dbReference>
<dbReference type="PRINTS" id="PR01039">
    <property type="entry name" value="TRNASYNTHTRP"/>
</dbReference>
<feature type="binding site" evidence="8">
    <location>
        <position position="134"/>
    </location>
    <ligand>
        <name>L-tryptophan</name>
        <dbReference type="ChEBI" id="CHEBI:57912"/>
    </ligand>
</feature>
<name>A0ABU9EAA3_9BACT</name>
<evidence type="ECO:0000256" key="4">
    <source>
        <dbReference type="ARBA" id="ARBA00022840"/>
    </source>
</evidence>
<dbReference type="SUPFAM" id="SSF52374">
    <property type="entry name" value="Nucleotidylyl transferase"/>
    <property type="match status" value="1"/>
</dbReference>
<dbReference type="CDD" id="cd00806">
    <property type="entry name" value="TrpRS_core"/>
    <property type="match status" value="1"/>
</dbReference>
<evidence type="ECO:0000256" key="1">
    <source>
        <dbReference type="ARBA" id="ARBA00005594"/>
    </source>
</evidence>
<keyword evidence="8" id="KW-0963">Cytoplasm</keyword>
<comment type="subcellular location">
    <subcellularLocation>
        <location evidence="8">Cytoplasm</location>
    </subcellularLocation>
</comment>
<dbReference type="Proteomes" id="UP001484239">
    <property type="component" value="Unassembled WGS sequence"/>
</dbReference>
<comment type="function">
    <text evidence="8">Catalyzes the attachment of tryptophan to tRNA(Trp).</text>
</comment>
<accession>A0ABU9EAA3</accession>
<reference evidence="10 11" key="1">
    <citation type="submission" date="2024-02" db="EMBL/GenBank/DDBJ databases">
        <title>A novel Gemmatimonadota bacterium.</title>
        <authorList>
            <person name="Du Z.-J."/>
            <person name="Ye Y.-Q."/>
        </authorList>
    </citation>
    <scope>NUCLEOTIDE SEQUENCE [LARGE SCALE GENOMIC DNA]</scope>
    <source>
        <strain evidence="10 11">DH-20</strain>
    </source>
</reference>
<feature type="binding site" evidence="8">
    <location>
        <begin position="146"/>
        <end position="148"/>
    </location>
    <ligand>
        <name>ATP</name>
        <dbReference type="ChEBI" id="CHEBI:30616"/>
    </ligand>
</feature>
<gene>
    <name evidence="8 10" type="primary">trpS</name>
    <name evidence="10" type="ORF">WI372_07720</name>
</gene>
<dbReference type="InterPro" id="IPR002306">
    <property type="entry name" value="Trp-tRNA-ligase"/>
</dbReference>
<keyword evidence="3 8" id="KW-0547">Nucleotide-binding</keyword>
<dbReference type="InterPro" id="IPR024109">
    <property type="entry name" value="Trp-tRNA-ligase_bac-type"/>
</dbReference>
<evidence type="ECO:0000313" key="10">
    <source>
        <dbReference type="EMBL" id="MEK9500860.1"/>
    </source>
</evidence>
<evidence type="ECO:0000313" key="11">
    <source>
        <dbReference type="Proteomes" id="UP001484239"/>
    </source>
</evidence>